<keyword evidence="9" id="KW-0812">Transmembrane</keyword>
<dbReference type="Pfam" id="PF13966">
    <property type="entry name" value="zf-RVT"/>
    <property type="match status" value="1"/>
</dbReference>
<dbReference type="InterPro" id="IPR005135">
    <property type="entry name" value="Endo/exonuclease/phosphatase"/>
</dbReference>
<dbReference type="PANTHER" id="PTHR32448">
    <property type="entry name" value="OS08G0158400 PROTEIN"/>
    <property type="match status" value="1"/>
</dbReference>
<evidence type="ECO:0000256" key="10">
    <source>
        <dbReference type="SAM" id="SignalP"/>
    </source>
</evidence>
<dbReference type="GO" id="GO:1901696">
    <property type="term" value="P:cannabinoid biosynthetic process"/>
    <property type="evidence" value="ECO:0007669"/>
    <property type="project" value="UniProtKB-ARBA"/>
</dbReference>
<evidence type="ECO:0000259" key="11">
    <source>
        <dbReference type="PROSITE" id="PS51387"/>
    </source>
</evidence>
<dbReference type="GO" id="GO:0004523">
    <property type="term" value="F:RNA-DNA hybrid ribonuclease activity"/>
    <property type="evidence" value="ECO:0007669"/>
    <property type="project" value="InterPro"/>
</dbReference>
<dbReference type="InterPro" id="IPR044730">
    <property type="entry name" value="RNase_H-like_dom_plant"/>
</dbReference>
<evidence type="ECO:0000256" key="4">
    <source>
        <dbReference type="ARBA" id="ARBA00022729"/>
    </source>
</evidence>
<dbReference type="InterPro" id="IPR016169">
    <property type="entry name" value="FAD-bd_PCMH_sub2"/>
</dbReference>
<dbReference type="PROSITE" id="PS51387">
    <property type="entry name" value="FAD_PCMH"/>
    <property type="match status" value="1"/>
</dbReference>
<keyword evidence="9" id="KW-0472">Membrane</keyword>
<dbReference type="InterPro" id="IPR025836">
    <property type="entry name" value="Zn_knuckle_CX2CX4HX4C"/>
</dbReference>
<dbReference type="InterPro" id="IPR036318">
    <property type="entry name" value="FAD-bd_PCMH-like_sf"/>
</dbReference>
<dbReference type="InterPro" id="IPR006094">
    <property type="entry name" value="Oxid_FAD_bind_N"/>
</dbReference>
<dbReference type="Gene3D" id="3.30.465.10">
    <property type="match status" value="1"/>
</dbReference>
<evidence type="ECO:0000256" key="9">
    <source>
        <dbReference type="SAM" id="Phobius"/>
    </source>
</evidence>
<gene>
    <name evidence="12" type="ORF">FSB_LOCUS24376</name>
</gene>
<dbReference type="FunFam" id="3.30.43.10:FF:000004">
    <property type="entry name" value="Berberine bridge enzyme-like 15"/>
    <property type="match status" value="1"/>
</dbReference>
<proteinExistence type="inferred from homology"/>
<dbReference type="Pfam" id="PF03372">
    <property type="entry name" value="Exo_endo_phos"/>
    <property type="match status" value="1"/>
</dbReference>
<name>A0A2N9GBI0_FAGSY</name>
<evidence type="ECO:0000256" key="6">
    <source>
        <dbReference type="ARBA" id="ARBA00023157"/>
    </source>
</evidence>
<comment type="cofactor">
    <cofactor evidence="1">
        <name>FAD</name>
        <dbReference type="ChEBI" id="CHEBI:57692"/>
    </cofactor>
</comment>
<evidence type="ECO:0000313" key="12">
    <source>
        <dbReference type="EMBL" id="SPC96494.1"/>
    </source>
</evidence>
<dbReference type="Pfam" id="PF13456">
    <property type="entry name" value="RVT_3"/>
    <property type="match status" value="1"/>
</dbReference>
<protein>
    <recommendedName>
        <fullName evidence="11">FAD-binding PCMH-type domain-containing protein</fullName>
    </recommendedName>
</protein>
<evidence type="ECO:0000256" key="7">
    <source>
        <dbReference type="ARBA" id="ARBA00023180"/>
    </source>
</evidence>
<comment type="similarity">
    <text evidence="2">Belongs to the oxygen-dependent FAD-linked oxidoreductase family.</text>
</comment>
<keyword evidence="4 10" id="KW-0732">Signal</keyword>
<keyword evidence="3" id="KW-0285">Flavoprotein</keyword>
<feature type="chain" id="PRO_5014667033" description="FAD-binding PCMH-type domain-containing protein" evidence="10">
    <location>
        <begin position="27"/>
        <end position="1917"/>
    </location>
</feature>
<dbReference type="CDD" id="cd06222">
    <property type="entry name" value="RNase_H_like"/>
    <property type="match status" value="1"/>
</dbReference>
<accession>A0A2N9GBI0</accession>
<dbReference type="Gene3D" id="3.30.43.10">
    <property type="entry name" value="Uridine Diphospho-n-acetylenolpyruvylglucosamine Reductase, domain 2"/>
    <property type="match status" value="1"/>
</dbReference>
<feature type="compositionally biased region" description="Polar residues" evidence="8">
    <location>
        <begin position="765"/>
        <end position="776"/>
    </location>
</feature>
<dbReference type="GO" id="GO:0003676">
    <property type="term" value="F:nucleic acid binding"/>
    <property type="evidence" value="ECO:0007669"/>
    <property type="project" value="InterPro"/>
</dbReference>
<dbReference type="Gene3D" id="3.60.10.10">
    <property type="entry name" value="Endonuclease/exonuclease/phosphatase"/>
    <property type="match status" value="1"/>
</dbReference>
<feature type="region of interest" description="Disordered" evidence="8">
    <location>
        <begin position="765"/>
        <end position="802"/>
    </location>
</feature>
<evidence type="ECO:0000256" key="1">
    <source>
        <dbReference type="ARBA" id="ARBA00001974"/>
    </source>
</evidence>
<dbReference type="EMBL" id="OIVN01001671">
    <property type="protein sequence ID" value="SPC96494.1"/>
    <property type="molecule type" value="Genomic_DNA"/>
</dbReference>
<dbReference type="Pfam" id="PF14392">
    <property type="entry name" value="zf-CCHC_4"/>
    <property type="match status" value="1"/>
</dbReference>
<evidence type="ECO:0000256" key="3">
    <source>
        <dbReference type="ARBA" id="ARBA00022630"/>
    </source>
</evidence>
<dbReference type="SUPFAM" id="SSF56219">
    <property type="entry name" value="DNase I-like"/>
    <property type="match status" value="1"/>
</dbReference>
<keyword evidence="7" id="KW-0325">Glycoprotein</keyword>
<sequence>MGILRPTMLPLLLILLVCLSLQTSESASSGSFIQCLLNHSQPSHPISSAIYTTNNGSYSSVLQSYIRNLRFNTTETRKPFLILTALHESHIQAAIVCAQKHNLQMKIRSGGHDYEGVSYVAEVPFFILDMFNLRSIHVDLKSETAWVQAGATLGEVYYRIFEKSKTHGFPAGVCPTVGVGGHFSGGGYGNMMRKYGLSVDNIIDAQIVDVHGRLLNRKSMGEDLFWAIRGGGGASFGVVVSYQIKLVRVPEIVTVFKVTKTLEQNATDIVYKWEQVANKLDENLFIRLILDVVNGTNKVKTGRATFIALFLGDSEQLLSVMKKSFPELGLQKSDCNETSWVQSVLFWTNFPLGTPNDVLLSRIPQVLTYLKRKSDYVKEPISKAGLELIWKKLIELEYVILTFNPYGGRMGEIPSEAVPFPHRAGNLAKIQYAANWNVAGKNVTDYYIDLTRKLYKFMTPFVSKNPREAFFNYKDLDLGINHNGKASYKEGRVYGIKYFKANFDRVMFLFANTMEMEWVLANGPWSFDKFLILLKRIEDDGSFSNVVFDSCAFWVQIHDLPPRHMTINVCEKIAGTLGEVDHVEDPDEGRNRGTRDHWVSFKFERLPNFCYWCGRVTHGDRDCVLWLQSRGTLAIESQQYGPWLRGDFRQTFRGSPSMKRQQTTTETEPGVTDVTGSKEVNPDMGSPSIMHARQGVKDLLTFTEHLKEIDQELGISQGIFRANMQQPAKDNLLNLNSNPMPPGQFEPDSIGPFAMGPSTGLTQAEKTKKTTGSSWKHITRLPKSPTSPMGRSPSTNRTKRAHSITTNLEFDRDLKKNKATGENVLSDPMQTLAETVHELSIMVRKKDPIVLFLSETKLDENRLEVLRCHWRFGGKFVVPCRGQSGGLVLFWSGSLGVSISSYSQHHIDAVLDYQSTNPWRFTGFYGSPTVEGKSAAWSILRTLRIHHSLPWLCAGDFNEVLSNSEKWGRRPQPEHQMSQFLRVVDDCEFVDLGFTGPSFTWCNNHTGDSRVLARLDRSFANSDWLLRFPNSRVHHMHAWAADCKGSPIFRVYEKIKASRRSLHCWSKNNFGSVRSSIDVKTRQLEHEEAADPAQQNVQVIKNLRHELYTLHTKENKMWKQRSRTQWLQNGDRNTRFFHCQATCRQRRNSIQGIMDADGNWQQGEDKIEEAIVSYYKSLFTSSNPGNMEEVLNGVNKVVSTEMNNQLIREFTASEVEQALFQMGPLKAPGLDVLANRLKLVLPHVISETQSAFVPDRLISDNILIAFETLHHMHQMRQGQQGYMALKLDMSKAYDRVEWLFLEKNHAYNGIPSQMGGFDDGVYDCVIFYRATLMECNIVMEILRRYERASGQQINQDKTTLFFSASTTHATQEEIKDVLQLPAIQPYETYLGLPSMVGCSKYASFSQLKERMWCKVQGWKEKLLTQAGKEILIKAVIQAIPTYTMHCFKLPKKLCSKLEGVIWSFWWGHTATTKKVWRLLHNKESLIYKVFKAKFFPHGTIMDARHSTHASYAWKSILNARHVITKGTWWRIGNGSTARIWIDKWLPPPSSGKPLTPPCGLPNDACVASLILDTTGTWNTSLIQQIFSPEDAQIITGLVLSPRREEDKMIWSREKCGTYSVRSAYRLLCEEMHANEPGCSDGGVWKQFWKRVWSVRVPHKVHQFLWRACTESLLTMANMKRRCIVPSASCPFCQLEDEDVRHVLWSCPALSPVWASHVLASKLFRRRLSSFIDVLSAFFMLGTIESITEIIFMFWLLWNRQNQLLYRNEVDSQASEAASLDSIPSLALHLSSEYLNAHVLPALSGQWVGVIIRDSQGLPIAALCKRFLSLHSVDDAEALAAREAMQFAVDIGISDAEFEGDSLIICNALRYQDQSFASYGDIIDDVCLLARFNVRSFATWILTCSRSHISLAIIDLHN</sequence>
<evidence type="ECO:0000256" key="2">
    <source>
        <dbReference type="ARBA" id="ARBA00005466"/>
    </source>
</evidence>
<dbReference type="Gene3D" id="3.40.462.20">
    <property type="match status" value="1"/>
</dbReference>
<dbReference type="InterPro" id="IPR016167">
    <property type="entry name" value="FAD-bd_PCMH_sub1"/>
</dbReference>
<feature type="signal peptide" evidence="10">
    <location>
        <begin position="1"/>
        <end position="26"/>
    </location>
</feature>
<keyword evidence="6" id="KW-1015">Disulfide bond</keyword>
<feature type="compositionally biased region" description="Polar residues" evidence="8">
    <location>
        <begin position="784"/>
        <end position="796"/>
    </location>
</feature>
<dbReference type="GO" id="GO:0071949">
    <property type="term" value="F:FAD binding"/>
    <property type="evidence" value="ECO:0007669"/>
    <property type="project" value="InterPro"/>
</dbReference>
<dbReference type="InterPro" id="IPR026960">
    <property type="entry name" value="RVT-Znf"/>
</dbReference>
<keyword evidence="5" id="KW-0274">FAD</keyword>
<dbReference type="Pfam" id="PF01565">
    <property type="entry name" value="FAD_binding_4"/>
    <property type="match status" value="1"/>
</dbReference>
<dbReference type="InterPro" id="IPR016166">
    <property type="entry name" value="FAD-bd_PCMH"/>
</dbReference>
<evidence type="ECO:0000256" key="5">
    <source>
        <dbReference type="ARBA" id="ARBA00022827"/>
    </source>
</evidence>
<reference evidence="12" key="1">
    <citation type="submission" date="2018-02" db="EMBL/GenBank/DDBJ databases">
        <authorList>
            <person name="Cohen D.B."/>
            <person name="Kent A.D."/>
        </authorList>
    </citation>
    <scope>NUCLEOTIDE SEQUENCE</scope>
</reference>
<dbReference type="InterPro" id="IPR002156">
    <property type="entry name" value="RNaseH_domain"/>
</dbReference>
<evidence type="ECO:0000256" key="8">
    <source>
        <dbReference type="SAM" id="MobiDB-lite"/>
    </source>
</evidence>
<feature type="domain" description="FAD-binding PCMH-type" evidence="11">
    <location>
        <begin position="75"/>
        <end position="249"/>
    </location>
</feature>
<keyword evidence="9" id="KW-1133">Transmembrane helix</keyword>
<organism evidence="12">
    <name type="scientific">Fagus sylvatica</name>
    <name type="common">Beechnut</name>
    <dbReference type="NCBI Taxonomy" id="28930"/>
    <lineage>
        <taxon>Eukaryota</taxon>
        <taxon>Viridiplantae</taxon>
        <taxon>Streptophyta</taxon>
        <taxon>Embryophyta</taxon>
        <taxon>Tracheophyta</taxon>
        <taxon>Spermatophyta</taxon>
        <taxon>Magnoliopsida</taxon>
        <taxon>eudicotyledons</taxon>
        <taxon>Gunneridae</taxon>
        <taxon>Pentapetalae</taxon>
        <taxon>rosids</taxon>
        <taxon>fabids</taxon>
        <taxon>Fagales</taxon>
        <taxon>Fagaceae</taxon>
        <taxon>Fagus</taxon>
    </lineage>
</organism>
<dbReference type="InterPro" id="IPR036691">
    <property type="entry name" value="Endo/exonu/phosph_ase_sf"/>
</dbReference>
<dbReference type="SUPFAM" id="SSF56176">
    <property type="entry name" value="FAD-binding/transporter-associated domain-like"/>
    <property type="match status" value="1"/>
</dbReference>
<feature type="transmembrane region" description="Helical" evidence="9">
    <location>
        <begin position="1733"/>
        <end position="1757"/>
    </location>
</feature>